<dbReference type="InParanoid" id="A0A409XTH3"/>
<dbReference type="AlphaFoldDB" id="A0A409XTH3"/>
<dbReference type="Proteomes" id="UP000283269">
    <property type="component" value="Unassembled WGS sequence"/>
</dbReference>
<sequence length="117" mass="12883">MQSTTRPLEELHTEFRLRCTLHPQKAFRLDSEEHALDLVLRHALPALSKGKRAVVLEGREDVVRVVIEALVGAAGGVFVLLDEEEAAEATRALIRSTTDVYSRSTVTLGAPNPRPQS</sequence>
<organism evidence="1 2">
    <name type="scientific">Psilocybe cyanescens</name>
    <dbReference type="NCBI Taxonomy" id="93625"/>
    <lineage>
        <taxon>Eukaryota</taxon>
        <taxon>Fungi</taxon>
        <taxon>Dikarya</taxon>
        <taxon>Basidiomycota</taxon>
        <taxon>Agaricomycotina</taxon>
        <taxon>Agaricomycetes</taxon>
        <taxon>Agaricomycetidae</taxon>
        <taxon>Agaricales</taxon>
        <taxon>Agaricineae</taxon>
        <taxon>Strophariaceae</taxon>
        <taxon>Psilocybe</taxon>
    </lineage>
</organism>
<proteinExistence type="predicted"/>
<evidence type="ECO:0000313" key="1">
    <source>
        <dbReference type="EMBL" id="PPQ94113.1"/>
    </source>
</evidence>
<keyword evidence="2" id="KW-1185">Reference proteome</keyword>
<protein>
    <submittedName>
        <fullName evidence="1">Uncharacterized protein</fullName>
    </submittedName>
</protein>
<evidence type="ECO:0000313" key="2">
    <source>
        <dbReference type="Proteomes" id="UP000283269"/>
    </source>
</evidence>
<reference evidence="1 2" key="1">
    <citation type="journal article" date="2018" name="Evol. Lett.">
        <title>Horizontal gene cluster transfer increased hallucinogenic mushroom diversity.</title>
        <authorList>
            <person name="Reynolds H.T."/>
            <person name="Vijayakumar V."/>
            <person name="Gluck-Thaler E."/>
            <person name="Korotkin H.B."/>
            <person name="Matheny P.B."/>
            <person name="Slot J.C."/>
        </authorList>
    </citation>
    <scope>NUCLEOTIDE SEQUENCE [LARGE SCALE GENOMIC DNA]</scope>
    <source>
        <strain evidence="1 2">2631</strain>
    </source>
</reference>
<gene>
    <name evidence="1" type="ORF">CVT25_009264</name>
</gene>
<accession>A0A409XTH3</accession>
<dbReference type="EMBL" id="NHYD01000466">
    <property type="protein sequence ID" value="PPQ94113.1"/>
    <property type="molecule type" value="Genomic_DNA"/>
</dbReference>
<comment type="caution">
    <text evidence="1">The sequence shown here is derived from an EMBL/GenBank/DDBJ whole genome shotgun (WGS) entry which is preliminary data.</text>
</comment>
<name>A0A409XTH3_PSICY</name>